<evidence type="ECO:0000313" key="3">
    <source>
        <dbReference type="EMBL" id="MFH8252060.1"/>
    </source>
</evidence>
<comment type="subcellular location">
    <subcellularLocation>
        <location evidence="1">Cell membrane</location>
        <topology evidence="1">Multi-pass membrane protein</topology>
    </subcellularLocation>
</comment>
<sequence length="270" mass="28804">MLRGRWIAMLGLCLVVAGIFAWLGQWQLGRAVQVDPTPEGATEIVRPIADVVQPGEYLTDSLVGQRVEVTGTYLPQDFLVVSSRYNDGVEGYWVTGQLRVDGTASPTSVAVAVGWAPTLEKAQAAAKKLEAEPATAAPVTVTGRLIADEGPVTPPRGSDPQTMTRMSPAALLGQWHDVDGLDVYRQYVASESASGGLADIHSSPPRQGSGVNWLNIFYAIEWAVFAGFAFYLWYRLAKDAWEKEVEEIEDARAEAAGAPSGPGGDAESGG</sequence>
<protein>
    <recommendedName>
        <fullName evidence="1">SURF1-like protein</fullName>
    </recommendedName>
</protein>
<comment type="similarity">
    <text evidence="1">Belongs to the SURF1 family.</text>
</comment>
<dbReference type="PROSITE" id="PS50895">
    <property type="entry name" value="SURF1"/>
    <property type="match status" value="1"/>
</dbReference>
<evidence type="ECO:0000256" key="1">
    <source>
        <dbReference type="RuleBase" id="RU363076"/>
    </source>
</evidence>
<keyword evidence="4" id="KW-1185">Reference proteome</keyword>
<dbReference type="Pfam" id="PF02104">
    <property type="entry name" value="SURF1"/>
    <property type="match status" value="1"/>
</dbReference>
<reference evidence="3 4" key="1">
    <citation type="submission" date="2024-09" db="EMBL/GenBank/DDBJ databases">
        <authorList>
            <person name="Pan X."/>
        </authorList>
    </citation>
    <scope>NUCLEOTIDE SEQUENCE [LARGE SCALE GENOMIC DNA]</scope>
    <source>
        <strain evidence="3 4">B2969</strain>
    </source>
</reference>
<dbReference type="InterPro" id="IPR002994">
    <property type="entry name" value="Surf1/Shy1"/>
</dbReference>
<feature type="transmembrane region" description="Helical" evidence="1">
    <location>
        <begin position="213"/>
        <end position="234"/>
    </location>
</feature>
<evidence type="ECO:0000256" key="2">
    <source>
        <dbReference type="SAM" id="MobiDB-lite"/>
    </source>
</evidence>
<keyword evidence="1" id="KW-0472">Membrane</keyword>
<comment type="caution">
    <text evidence="3">The sequence shown here is derived from an EMBL/GenBank/DDBJ whole genome shotgun (WGS) entry which is preliminary data.</text>
</comment>
<feature type="region of interest" description="Disordered" evidence="2">
    <location>
        <begin position="249"/>
        <end position="270"/>
    </location>
</feature>
<keyword evidence="1" id="KW-0812">Transmembrane</keyword>
<comment type="caution">
    <text evidence="1">Lacks conserved residue(s) required for the propagation of feature annotation.</text>
</comment>
<dbReference type="Proteomes" id="UP001610861">
    <property type="component" value="Unassembled WGS sequence"/>
</dbReference>
<keyword evidence="1" id="KW-1003">Cell membrane</keyword>
<name>A0ABW7QBH8_9MICO</name>
<dbReference type="EMBL" id="JBIQWL010000007">
    <property type="protein sequence ID" value="MFH8252060.1"/>
    <property type="molecule type" value="Genomic_DNA"/>
</dbReference>
<proteinExistence type="inferred from homology"/>
<dbReference type="RefSeq" id="WP_397557613.1">
    <property type="nucleotide sequence ID" value="NZ_JBIQWL010000007.1"/>
</dbReference>
<gene>
    <name evidence="3" type="ORF">ACH3VR_16975</name>
</gene>
<feature type="compositionally biased region" description="Gly residues" evidence="2">
    <location>
        <begin position="260"/>
        <end position="270"/>
    </location>
</feature>
<evidence type="ECO:0000313" key="4">
    <source>
        <dbReference type="Proteomes" id="UP001610861"/>
    </source>
</evidence>
<keyword evidence="1" id="KW-1133">Transmembrane helix</keyword>
<accession>A0ABW7QBH8</accession>
<organism evidence="3 4">
    <name type="scientific">Microbacterium alkaliflavum</name>
    <dbReference type="NCBI Taxonomy" id="3248839"/>
    <lineage>
        <taxon>Bacteria</taxon>
        <taxon>Bacillati</taxon>
        <taxon>Actinomycetota</taxon>
        <taxon>Actinomycetes</taxon>
        <taxon>Micrococcales</taxon>
        <taxon>Microbacteriaceae</taxon>
        <taxon>Microbacterium</taxon>
    </lineage>
</organism>
<dbReference type="CDD" id="cd06662">
    <property type="entry name" value="SURF1"/>
    <property type="match status" value="1"/>
</dbReference>